<protein>
    <recommendedName>
        <fullName evidence="5">Ketosynthase family 3 (KS3) domain-containing protein</fullName>
    </recommendedName>
</protein>
<evidence type="ECO:0000313" key="6">
    <source>
        <dbReference type="EMBL" id="AWT44527.1"/>
    </source>
</evidence>
<dbReference type="Pfam" id="PF00109">
    <property type="entry name" value="ketoacyl-synt"/>
    <property type="match status" value="1"/>
</dbReference>
<dbReference type="SMART" id="SM00825">
    <property type="entry name" value="PKS_KS"/>
    <property type="match status" value="1"/>
</dbReference>
<dbReference type="InterPro" id="IPR014031">
    <property type="entry name" value="Ketoacyl_synth_C"/>
</dbReference>
<evidence type="ECO:0000256" key="2">
    <source>
        <dbReference type="ARBA" id="ARBA00022679"/>
    </source>
</evidence>
<dbReference type="InterPro" id="IPR016039">
    <property type="entry name" value="Thiolase-like"/>
</dbReference>
<dbReference type="Gene3D" id="3.40.47.10">
    <property type="match status" value="1"/>
</dbReference>
<evidence type="ECO:0000256" key="3">
    <source>
        <dbReference type="ARBA" id="ARBA00023315"/>
    </source>
</evidence>
<proteinExistence type="inferred from homology"/>
<evidence type="ECO:0000256" key="1">
    <source>
        <dbReference type="ARBA" id="ARBA00008467"/>
    </source>
</evidence>
<evidence type="ECO:0000256" key="4">
    <source>
        <dbReference type="RuleBase" id="RU003694"/>
    </source>
</evidence>
<dbReference type="KEGG" id="sact:DMT42_20995"/>
<dbReference type="AlphaFoldDB" id="A0A2U9P4S0"/>
<dbReference type="InterPro" id="IPR000794">
    <property type="entry name" value="Beta-ketoacyl_synthase"/>
</dbReference>
<dbReference type="EMBL" id="CP029788">
    <property type="protein sequence ID" value="AWT44527.1"/>
    <property type="molecule type" value="Genomic_DNA"/>
</dbReference>
<dbReference type="InterPro" id="IPR020841">
    <property type="entry name" value="PKS_Beta-ketoAc_synthase_dom"/>
</dbReference>
<dbReference type="GO" id="GO:0006633">
    <property type="term" value="P:fatty acid biosynthetic process"/>
    <property type="evidence" value="ECO:0007669"/>
    <property type="project" value="InterPro"/>
</dbReference>
<dbReference type="SUPFAM" id="SSF53901">
    <property type="entry name" value="Thiolase-like"/>
    <property type="match status" value="2"/>
</dbReference>
<dbReference type="GO" id="GO:0004315">
    <property type="term" value="F:3-oxoacyl-[acyl-carrier-protein] synthase activity"/>
    <property type="evidence" value="ECO:0007669"/>
    <property type="project" value="InterPro"/>
</dbReference>
<keyword evidence="3" id="KW-0012">Acyltransferase</keyword>
<gene>
    <name evidence="6" type="ORF">DMT42_20995</name>
</gene>
<feature type="domain" description="Ketosynthase family 3 (KS3)" evidence="5">
    <location>
        <begin position="1"/>
        <end position="382"/>
    </location>
</feature>
<keyword evidence="2 4" id="KW-0808">Transferase</keyword>
<accession>A0A2U9P4S0</accession>
<dbReference type="InterPro" id="IPR014030">
    <property type="entry name" value="Ketoacyl_synth_N"/>
</dbReference>
<sequence length="386" mass="38062">MSSDTPVRVAVAAAGATTCLAGSADATWASVRAGASGLGPLSLFEAGSTGRSGTVGEVAGLAGLTGGPRLAALAEAALTEALRQAEAAGVDRRELAEAWVTVGISLGDIFEQTGPDVELDHFWDEVAGRLGLTGPVVVLSSACSSGTDAVGYGADLVASGIAPVVLAVGVDSLEPGKYAGHSGLKTMSPDRCRPYDADGDGTTLAEGACALVLTTADRLPGVPFAELRGWAASTDIDALTSPDLSGEGAARMLRAALAMAGATPADVAHLNGHGSGTPVNDALEAAVYAAVFPERDVAVSGTKGALGHSLGATGAVEALLTAYALRERVAPPTAGLRTPHDRWAGAPVATGEAPLPLDADRALGVSVTYGFGGANSCVVLTAGGAA</sequence>
<dbReference type="RefSeq" id="WP_110629428.1">
    <property type="nucleotide sequence ID" value="NZ_CP029788.1"/>
</dbReference>
<keyword evidence="7" id="KW-1185">Reference proteome</keyword>
<dbReference type="PANTHER" id="PTHR11712">
    <property type="entry name" value="POLYKETIDE SYNTHASE-RELATED"/>
    <property type="match status" value="1"/>
</dbReference>
<dbReference type="Pfam" id="PF02801">
    <property type="entry name" value="Ketoacyl-synt_C"/>
    <property type="match status" value="1"/>
</dbReference>
<organism evidence="6 7">
    <name type="scientific">Streptomyces actuosus</name>
    <dbReference type="NCBI Taxonomy" id="1885"/>
    <lineage>
        <taxon>Bacteria</taxon>
        <taxon>Bacillati</taxon>
        <taxon>Actinomycetota</taxon>
        <taxon>Actinomycetes</taxon>
        <taxon>Kitasatosporales</taxon>
        <taxon>Streptomycetaceae</taxon>
        <taxon>Streptomyces</taxon>
    </lineage>
</organism>
<dbReference type="PROSITE" id="PS52004">
    <property type="entry name" value="KS3_2"/>
    <property type="match status" value="1"/>
</dbReference>
<evidence type="ECO:0000313" key="7">
    <source>
        <dbReference type="Proteomes" id="UP000247634"/>
    </source>
</evidence>
<comment type="similarity">
    <text evidence="1 4">Belongs to the thiolase-like superfamily. Beta-ketoacyl-ACP synthases family.</text>
</comment>
<dbReference type="PANTHER" id="PTHR11712:SF347">
    <property type="entry name" value="BETA KETOACYL-ACYL CARRIER PROTEIN SYNTHASE"/>
    <property type="match status" value="1"/>
</dbReference>
<dbReference type="InterPro" id="IPR018201">
    <property type="entry name" value="Ketoacyl_synth_AS"/>
</dbReference>
<name>A0A2U9P4S0_STRAS</name>
<evidence type="ECO:0000259" key="5">
    <source>
        <dbReference type="PROSITE" id="PS52004"/>
    </source>
</evidence>
<dbReference type="Proteomes" id="UP000247634">
    <property type="component" value="Chromosome"/>
</dbReference>
<reference evidence="6 7" key="1">
    <citation type="submission" date="2018-06" db="EMBL/GenBank/DDBJ databases">
        <title>The complete genome sequence of a nosiheptide producer Streptomyces actuosus ATCC 25421: deducing the ability of producing a new class III lantibiotics.</title>
        <authorList>
            <person name="Liu W."/>
            <person name="Sun F."/>
            <person name="Hu Y."/>
        </authorList>
    </citation>
    <scope>NUCLEOTIDE SEQUENCE [LARGE SCALE GENOMIC DNA]</scope>
    <source>
        <strain evidence="6 7">ATCC 25421</strain>
    </source>
</reference>
<dbReference type="PROSITE" id="PS00606">
    <property type="entry name" value="KS3_1"/>
    <property type="match status" value="1"/>
</dbReference>
<dbReference type="OrthoDB" id="9808669at2"/>